<protein>
    <recommendedName>
        <fullName evidence="2">GIY-YIG domain-containing protein</fullName>
    </recommendedName>
</protein>
<reference evidence="3" key="2">
    <citation type="submission" date="2020-09" db="EMBL/GenBank/DDBJ databases">
        <authorList>
            <person name="Sun Q."/>
            <person name="Ohkuma M."/>
        </authorList>
    </citation>
    <scope>NUCLEOTIDE SEQUENCE</scope>
    <source>
        <strain evidence="3">JCM 19831</strain>
    </source>
</reference>
<feature type="domain" description="GIY-YIG" evidence="2">
    <location>
        <begin position="14"/>
        <end position="88"/>
    </location>
</feature>
<reference evidence="3" key="1">
    <citation type="journal article" date="2014" name="Int. J. Syst. Evol. Microbiol.">
        <title>Complete genome sequence of Corynebacterium casei LMG S-19264T (=DSM 44701T), isolated from a smear-ripened cheese.</title>
        <authorList>
            <consortium name="US DOE Joint Genome Institute (JGI-PGF)"/>
            <person name="Walter F."/>
            <person name="Albersmeier A."/>
            <person name="Kalinowski J."/>
            <person name="Ruckert C."/>
        </authorList>
    </citation>
    <scope>NUCLEOTIDE SEQUENCE</scope>
    <source>
        <strain evidence="3">JCM 19831</strain>
    </source>
</reference>
<dbReference type="EMBL" id="BMPI01000035">
    <property type="protein sequence ID" value="GGM53071.1"/>
    <property type="molecule type" value="Genomic_DNA"/>
</dbReference>
<accession>A0A917U2C8</accession>
<name>A0A917U2C8_9ACTN</name>
<dbReference type="Proteomes" id="UP000642070">
    <property type="component" value="Unassembled WGS sequence"/>
</dbReference>
<feature type="transmembrane region" description="Helical" evidence="1">
    <location>
        <begin position="160"/>
        <end position="177"/>
    </location>
</feature>
<sequence length="202" mass="23179">MTRSNPRVQPPTAKVWRLYRFYDTDSALLYIGQTGREPLARLIEHLHEQGWAGEIARWEVDPRVWHSEDEMLAAEEAAIRAERPRHNWQHNEGNPHRVYVPKVGSYRHPGRRPATTASRLSPRWRRRRNWAAGFAGVWVAVTLLTWWADTTVAVNAPGRTYPIAGLLAGALIPTWRIRRQRDRRAAVAVITVACTLLWLATG</sequence>
<dbReference type="InterPro" id="IPR000305">
    <property type="entry name" value="GIY-YIG_endonuc"/>
</dbReference>
<feature type="transmembrane region" description="Helical" evidence="1">
    <location>
        <begin position="129"/>
        <end position="148"/>
    </location>
</feature>
<gene>
    <name evidence="3" type="ORF">GCM10007977_063410</name>
</gene>
<keyword evidence="1" id="KW-0472">Membrane</keyword>
<feature type="transmembrane region" description="Helical" evidence="1">
    <location>
        <begin position="184"/>
        <end position="201"/>
    </location>
</feature>
<dbReference type="CDD" id="cd00719">
    <property type="entry name" value="GIY-YIG_SF"/>
    <property type="match status" value="1"/>
</dbReference>
<keyword evidence="1" id="KW-1133">Transmembrane helix</keyword>
<evidence type="ECO:0000313" key="3">
    <source>
        <dbReference type="EMBL" id="GGM53071.1"/>
    </source>
</evidence>
<comment type="caution">
    <text evidence="3">The sequence shown here is derived from an EMBL/GenBank/DDBJ whole genome shotgun (WGS) entry which is preliminary data.</text>
</comment>
<evidence type="ECO:0000256" key="1">
    <source>
        <dbReference type="SAM" id="Phobius"/>
    </source>
</evidence>
<dbReference type="AlphaFoldDB" id="A0A917U2C8"/>
<keyword evidence="1" id="KW-0812">Transmembrane</keyword>
<evidence type="ECO:0000259" key="2">
    <source>
        <dbReference type="PROSITE" id="PS50164"/>
    </source>
</evidence>
<evidence type="ECO:0000313" key="4">
    <source>
        <dbReference type="Proteomes" id="UP000642070"/>
    </source>
</evidence>
<organism evidence="3 4">
    <name type="scientific">Dactylosporangium sucinum</name>
    <dbReference type="NCBI Taxonomy" id="1424081"/>
    <lineage>
        <taxon>Bacteria</taxon>
        <taxon>Bacillati</taxon>
        <taxon>Actinomycetota</taxon>
        <taxon>Actinomycetes</taxon>
        <taxon>Micromonosporales</taxon>
        <taxon>Micromonosporaceae</taxon>
        <taxon>Dactylosporangium</taxon>
    </lineage>
</organism>
<dbReference type="PROSITE" id="PS50164">
    <property type="entry name" value="GIY_YIG"/>
    <property type="match status" value="1"/>
</dbReference>
<proteinExistence type="predicted"/>
<keyword evidence="4" id="KW-1185">Reference proteome</keyword>